<dbReference type="PROSITE" id="PS51671">
    <property type="entry name" value="ACT"/>
    <property type="match status" value="1"/>
</dbReference>
<dbReference type="GO" id="GO:0005829">
    <property type="term" value="C:cytosol"/>
    <property type="evidence" value="ECO:0007669"/>
    <property type="project" value="TreeGrafter"/>
</dbReference>
<dbReference type="AlphaFoldDB" id="A0A6J6G5H5"/>
<comment type="pathway">
    <text evidence="2">Amino-acid biosynthesis; L-valine biosynthesis; L-valine from pyruvate: step 1/4.</text>
</comment>
<dbReference type="GO" id="GO:1990610">
    <property type="term" value="F:acetolactate synthase regulator activity"/>
    <property type="evidence" value="ECO:0007669"/>
    <property type="project" value="InterPro"/>
</dbReference>
<feature type="domain" description="ACT" evidence="6">
    <location>
        <begin position="12"/>
        <end position="86"/>
    </location>
</feature>
<name>A0A6J6G5H5_9ZZZZ</name>
<evidence type="ECO:0000256" key="5">
    <source>
        <dbReference type="ARBA" id="ARBA00023304"/>
    </source>
</evidence>
<comment type="similarity">
    <text evidence="3">Belongs to the acetolactate synthase small subunit family.</text>
</comment>
<evidence type="ECO:0000313" key="7">
    <source>
        <dbReference type="EMBL" id="CAB4595780.1"/>
    </source>
</evidence>
<organism evidence="7">
    <name type="scientific">freshwater metagenome</name>
    <dbReference type="NCBI Taxonomy" id="449393"/>
    <lineage>
        <taxon>unclassified sequences</taxon>
        <taxon>metagenomes</taxon>
        <taxon>ecological metagenomes</taxon>
    </lineage>
</organism>
<dbReference type="NCBIfam" id="TIGR00119">
    <property type="entry name" value="acolac_sm"/>
    <property type="match status" value="1"/>
</dbReference>
<dbReference type="Pfam" id="PF22629">
    <property type="entry name" value="ACT_AHAS_ss"/>
    <property type="match status" value="1"/>
</dbReference>
<dbReference type="InterPro" id="IPR002912">
    <property type="entry name" value="ACT_dom"/>
</dbReference>
<evidence type="ECO:0000256" key="4">
    <source>
        <dbReference type="ARBA" id="ARBA00022605"/>
    </source>
</evidence>
<dbReference type="GO" id="GO:0009099">
    <property type="term" value="P:L-valine biosynthetic process"/>
    <property type="evidence" value="ECO:0007669"/>
    <property type="project" value="UniProtKB-UniPathway"/>
</dbReference>
<dbReference type="PANTHER" id="PTHR30239:SF0">
    <property type="entry name" value="ACETOLACTATE SYNTHASE SMALL SUBUNIT 1, CHLOROPLASTIC"/>
    <property type="match status" value="1"/>
</dbReference>
<evidence type="ECO:0000259" key="6">
    <source>
        <dbReference type="PROSITE" id="PS51671"/>
    </source>
</evidence>
<dbReference type="InterPro" id="IPR019455">
    <property type="entry name" value="Acetolactate_synth_ssu_C"/>
</dbReference>
<proteinExistence type="inferred from homology"/>
<dbReference type="GO" id="GO:0009097">
    <property type="term" value="P:isoleucine biosynthetic process"/>
    <property type="evidence" value="ECO:0007669"/>
    <property type="project" value="UniProtKB-UniPathway"/>
</dbReference>
<dbReference type="UniPathway" id="UPA00047">
    <property type="reaction ID" value="UER00055"/>
</dbReference>
<dbReference type="Pfam" id="PF10369">
    <property type="entry name" value="ALS_ss_C"/>
    <property type="match status" value="1"/>
</dbReference>
<dbReference type="UniPathway" id="UPA00049">
    <property type="reaction ID" value="UER00059"/>
</dbReference>
<comment type="pathway">
    <text evidence="1">Amino-acid biosynthesis; L-isoleucine biosynthesis; L-isoleucine from 2-oxobutanoate: step 1/4.</text>
</comment>
<evidence type="ECO:0000256" key="1">
    <source>
        <dbReference type="ARBA" id="ARBA00004974"/>
    </source>
</evidence>
<accession>A0A6J6G5H5</accession>
<gene>
    <name evidence="7" type="ORF">UFOPK1835_00051</name>
</gene>
<dbReference type="InterPro" id="IPR039557">
    <property type="entry name" value="AHAS_ACT"/>
</dbReference>
<dbReference type="InterPro" id="IPR054480">
    <property type="entry name" value="AHAS_small-like_ACT"/>
</dbReference>
<dbReference type="SUPFAM" id="SSF55021">
    <property type="entry name" value="ACT-like"/>
    <property type="match status" value="2"/>
</dbReference>
<sequence length="166" mass="17858">MNTNPGVARHHIISVLVENKPGVLARVSGLFARRGYNIFSLAVAPTDDDRRSRITIVVDVESAPLEQIVKQLDKLINVLRIDELAPGDAVERELLLATVESPQATRQGFAVQVEVAGARILDAGADTVTVSLEGTPDELDRFAILLATHPVVALQRTGRVALPKIG</sequence>
<reference evidence="7" key="1">
    <citation type="submission" date="2020-05" db="EMBL/GenBank/DDBJ databases">
        <authorList>
            <person name="Chiriac C."/>
            <person name="Salcher M."/>
            <person name="Ghai R."/>
            <person name="Kavagutti S V."/>
        </authorList>
    </citation>
    <scope>NUCLEOTIDE SEQUENCE</scope>
</reference>
<dbReference type="InterPro" id="IPR004789">
    <property type="entry name" value="Acetalactate_synth_ssu"/>
</dbReference>
<dbReference type="GO" id="GO:0003984">
    <property type="term" value="F:acetolactate synthase activity"/>
    <property type="evidence" value="ECO:0007669"/>
    <property type="project" value="TreeGrafter"/>
</dbReference>
<dbReference type="InterPro" id="IPR045865">
    <property type="entry name" value="ACT-like_dom_sf"/>
</dbReference>
<keyword evidence="5" id="KW-0100">Branched-chain amino acid biosynthesis</keyword>
<dbReference type="PANTHER" id="PTHR30239">
    <property type="entry name" value="ACETOLACTATE SYNTHASE SMALL SUBUNIT"/>
    <property type="match status" value="1"/>
</dbReference>
<dbReference type="CDD" id="cd04878">
    <property type="entry name" value="ACT_AHAS"/>
    <property type="match status" value="1"/>
</dbReference>
<dbReference type="InterPro" id="IPR027271">
    <property type="entry name" value="Acetolactate_synth/TF_NikR_C"/>
</dbReference>
<dbReference type="NCBIfam" id="NF008864">
    <property type="entry name" value="PRK11895.1"/>
    <property type="match status" value="1"/>
</dbReference>
<evidence type="ECO:0000256" key="3">
    <source>
        <dbReference type="ARBA" id="ARBA00006341"/>
    </source>
</evidence>
<dbReference type="Gene3D" id="3.30.70.260">
    <property type="match status" value="1"/>
</dbReference>
<evidence type="ECO:0000256" key="2">
    <source>
        <dbReference type="ARBA" id="ARBA00005025"/>
    </source>
</evidence>
<dbReference type="FunFam" id="3.30.70.260:FF:000001">
    <property type="entry name" value="Acetolactate synthase, small subunit"/>
    <property type="match status" value="1"/>
</dbReference>
<dbReference type="Gene3D" id="3.30.70.1150">
    <property type="entry name" value="ACT-like. Chain A, domain 2"/>
    <property type="match status" value="1"/>
</dbReference>
<dbReference type="EMBL" id="CAEZUP010000001">
    <property type="protein sequence ID" value="CAB4595780.1"/>
    <property type="molecule type" value="Genomic_DNA"/>
</dbReference>
<keyword evidence="4" id="KW-0028">Amino-acid biosynthesis</keyword>
<protein>
    <submittedName>
        <fullName evidence="7">Unannotated protein</fullName>
    </submittedName>
</protein>